<evidence type="ECO:0000313" key="3">
    <source>
        <dbReference type="Proteomes" id="UP000297861"/>
    </source>
</evidence>
<dbReference type="Proteomes" id="UP000297861">
    <property type="component" value="Unassembled WGS sequence"/>
</dbReference>
<proteinExistence type="predicted"/>
<keyword evidence="3" id="KW-1185">Reference proteome</keyword>
<dbReference type="Gene3D" id="3.30.420.150">
    <property type="entry name" value="Exopolyphosphatase. Domain 2"/>
    <property type="match status" value="1"/>
</dbReference>
<dbReference type="AlphaFoldDB" id="A0A4Y8L2K8"/>
<gene>
    <name evidence="2" type="ORF">E2605_08715</name>
</gene>
<dbReference type="CDD" id="cd24006">
    <property type="entry name" value="ASKHA_NBD_PPX_GppA"/>
    <property type="match status" value="1"/>
</dbReference>
<evidence type="ECO:0000259" key="1">
    <source>
        <dbReference type="Pfam" id="PF02541"/>
    </source>
</evidence>
<comment type="caution">
    <text evidence="2">The sequence shown here is derived from an EMBL/GenBank/DDBJ whole genome shotgun (WGS) entry which is preliminary data.</text>
</comment>
<dbReference type="InterPro" id="IPR050273">
    <property type="entry name" value="GppA/Ppx_hydrolase"/>
</dbReference>
<dbReference type="PANTHER" id="PTHR30005">
    <property type="entry name" value="EXOPOLYPHOSPHATASE"/>
    <property type="match status" value="1"/>
</dbReference>
<organism evidence="2 3">
    <name type="scientific">Dysgonomonas capnocytophagoides</name>
    <dbReference type="NCBI Taxonomy" id="45254"/>
    <lineage>
        <taxon>Bacteria</taxon>
        <taxon>Pseudomonadati</taxon>
        <taxon>Bacteroidota</taxon>
        <taxon>Bacteroidia</taxon>
        <taxon>Bacteroidales</taxon>
        <taxon>Dysgonomonadaceae</taxon>
        <taxon>Dysgonomonas</taxon>
    </lineage>
</organism>
<dbReference type="Gene3D" id="3.30.420.40">
    <property type="match status" value="1"/>
</dbReference>
<dbReference type="InterPro" id="IPR043129">
    <property type="entry name" value="ATPase_NBD"/>
</dbReference>
<feature type="domain" description="Ppx/GppA phosphatase N-terminal" evidence="1">
    <location>
        <begin position="39"/>
        <end position="288"/>
    </location>
</feature>
<dbReference type="GO" id="GO:0016462">
    <property type="term" value="F:pyrophosphatase activity"/>
    <property type="evidence" value="ECO:0007669"/>
    <property type="project" value="TreeGrafter"/>
</dbReference>
<dbReference type="SUPFAM" id="SSF53067">
    <property type="entry name" value="Actin-like ATPase domain"/>
    <property type="match status" value="2"/>
</dbReference>
<dbReference type="InterPro" id="IPR003695">
    <property type="entry name" value="Ppx_GppA_N"/>
</dbReference>
<dbReference type="PANTHER" id="PTHR30005:SF0">
    <property type="entry name" value="RETROGRADE REGULATION PROTEIN 2"/>
    <property type="match status" value="1"/>
</dbReference>
<dbReference type="EMBL" id="SOML01000004">
    <property type="protein sequence ID" value="TFD96885.1"/>
    <property type="molecule type" value="Genomic_DNA"/>
</dbReference>
<sequence>MKTETLAAIDIGSNAIRLLISSVDNNGGVSDFKKAAFLRVPIRLGEDVFTKGVISEEKRQLLVDALTGFSYIIRAYKVSRYRACATSAMRDAANGSEIVDYIKSHCNIDVEIISGQEEGDIIFEAGGLDKVMDRDRNYLYVDVGGGSTEIILYSNYQKLFSESFQLGTVRMLTDTVEKKEKGRFKSRLQEIYDQYYPLSIIASGGNINKVHKILGKRDGEYIGATELKILYDAMKEMSYEERILNYKLKSYRADVIVPAMKIFSTICKSCKINEIYAPKVGLVDGIIHHIYYNR</sequence>
<name>A0A4Y8L2K8_9BACT</name>
<dbReference type="OrthoDB" id="9814545at2"/>
<reference evidence="2 3" key="1">
    <citation type="submission" date="2019-03" db="EMBL/GenBank/DDBJ databases">
        <title>San Antonio Military Medical Center submission to MRSN (WRAIR), pending publication.</title>
        <authorList>
            <person name="Blyth D.M."/>
            <person name="Mccarthy S.L."/>
            <person name="Schall S.E."/>
            <person name="Stam J.A."/>
            <person name="Ong A.C."/>
            <person name="Mcgann P.T."/>
        </authorList>
    </citation>
    <scope>NUCLEOTIDE SEQUENCE [LARGE SCALE GENOMIC DNA]</scope>
    <source>
        <strain evidence="2 3">MRSN571793</strain>
    </source>
</reference>
<dbReference type="RefSeq" id="WP_026626802.1">
    <property type="nucleotide sequence ID" value="NZ_JAWZLG010000063.1"/>
</dbReference>
<protein>
    <recommendedName>
        <fullName evidence="1">Ppx/GppA phosphatase N-terminal domain-containing protein</fullName>
    </recommendedName>
</protein>
<accession>A0A4Y8L2K8</accession>
<dbReference type="STRING" id="1121485.GCA_000426485_02963"/>
<evidence type="ECO:0000313" key="2">
    <source>
        <dbReference type="EMBL" id="TFD96885.1"/>
    </source>
</evidence>
<dbReference type="Pfam" id="PF02541">
    <property type="entry name" value="Ppx-GppA"/>
    <property type="match status" value="1"/>
</dbReference>